<dbReference type="SUPFAM" id="SSF160443">
    <property type="entry name" value="SMR domain-like"/>
    <property type="match status" value="1"/>
</dbReference>
<dbReference type="RefSeq" id="WP_379488778.1">
    <property type="nucleotide sequence ID" value="NZ_JBHLWK010000023.1"/>
</dbReference>
<accession>A0ABV6D0H1</accession>
<keyword evidence="4" id="KW-1185">Reference proteome</keyword>
<dbReference type="Proteomes" id="UP001589798">
    <property type="component" value="Unassembled WGS sequence"/>
</dbReference>
<evidence type="ECO:0000313" key="4">
    <source>
        <dbReference type="Proteomes" id="UP001589798"/>
    </source>
</evidence>
<dbReference type="PANTHER" id="PTHR35562:SF2">
    <property type="entry name" value="DNA ENDONUCLEASE SMRA-RELATED"/>
    <property type="match status" value="1"/>
</dbReference>
<dbReference type="InterPro" id="IPR036063">
    <property type="entry name" value="Smr_dom_sf"/>
</dbReference>
<feature type="domain" description="Smr" evidence="2">
    <location>
        <begin position="108"/>
        <end position="197"/>
    </location>
</feature>
<sequence length="200" mass="21543">MRRPGRRLSAEEKAIWAQVARTVTPLEPSRPRPDAKAVDDAPVPAAPAPEPVRKVKGRVLPPLAAPRPASPLHQTPPAPPPLGQERLHLDGSWERRIAKGTLAPDFSLDLHGANLDQAYARLMHGLTQAKSMGARVVLVVTGKPRPVDAADRGTARGAIRAKIADWLAASEHASDIVAVRGAHRRHGGQGAVYLVLRKRR</sequence>
<protein>
    <submittedName>
        <fullName evidence="3">Smr/MutS family protein</fullName>
    </submittedName>
</protein>
<dbReference type="Gene3D" id="3.30.1370.110">
    <property type="match status" value="1"/>
</dbReference>
<evidence type="ECO:0000313" key="3">
    <source>
        <dbReference type="EMBL" id="MFC0206154.1"/>
    </source>
</evidence>
<feature type="compositionally biased region" description="Basic and acidic residues" evidence="1">
    <location>
        <begin position="29"/>
        <end position="39"/>
    </location>
</feature>
<dbReference type="Pfam" id="PF01713">
    <property type="entry name" value="Smr"/>
    <property type="match status" value="1"/>
</dbReference>
<evidence type="ECO:0000256" key="1">
    <source>
        <dbReference type="SAM" id="MobiDB-lite"/>
    </source>
</evidence>
<feature type="compositionally biased region" description="Pro residues" evidence="1">
    <location>
        <begin position="63"/>
        <end position="82"/>
    </location>
</feature>
<organism evidence="3 4">
    <name type="scientific">Novosphingobium soli</name>
    <dbReference type="NCBI Taxonomy" id="574956"/>
    <lineage>
        <taxon>Bacteria</taxon>
        <taxon>Pseudomonadati</taxon>
        <taxon>Pseudomonadota</taxon>
        <taxon>Alphaproteobacteria</taxon>
        <taxon>Sphingomonadales</taxon>
        <taxon>Sphingomonadaceae</taxon>
        <taxon>Novosphingobium</taxon>
    </lineage>
</organism>
<dbReference type="InterPro" id="IPR002625">
    <property type="entry name" value="Smr_dom"/>
</dbReference>
<name>A0ABV6D0H1_9SPHN</name>
<feature type="region of interest" description="Disordered" evidence="1">
    <location>
        <begin position="20"/>
        <end position="86"/>
    </location>
</feature>
<proteinExistence type="predicted"/>
<evidence type="ECO:0000259" key="2">
    <source>
        <dbReference type="PROSITE" id="PS50828"/>
    </source>
</evidence>
<comment type="caution">
    <text evidence="3">The sequence shown here is derived from an EMBL/GenBank/DDBJ whole genome shotgun (WGS) entry which is preliminary data.</text>
</comment>
<gene>
    <name evidence="3" type="ORF">ACFFJC_17965</name>
</gene>
<dbReference type="PROSITE" id="PS50828">
    <property type="entry name" value="SMR"/>
    <property type="match status" value="1"/>
</dbReference>
<dbReference type="PANTHER" id="PTHR35562">
    <property type="entry name" value="DNA ENDONUCLEASE SMRA-RELATED"/>
    <property type="match status" value="1"/>
</dbReference>
<reference evidence="3 4" key="1">
    <citation type="submission" date="2024-09" db="EMBL/GenBank/DDBJ databases">
        <authorList>
            <person name="Sun Q."/>
            <person name="Mori K."/>
        </authorList>
    </citation>
    <scope>NUCLEOTIDE SEQUENCE [LARGE SCALE GENOMIC DNA]</scope>
    <source>
        <strain evidence="3 4">CCM 7706</strain>
    </source>
</reference>
<dbReference type="EMBL" id="JBHLWK010000023">
    <property type="protein sequence ID" value="MFC0206154.1"/>
    <property type="molecule type" value="Genomic_DNA"/>
</dbReference>